<evidence type="ECO:0000313" key="2">
    <source>
        <dbReference type="Proteomes" id="UP000751852"/>
    </source>
</evidence>
<dbReference type="Gene3D" id="3.40.630.10">
    <property type="entry name" value="Zn peptidases"/>
    <property type="match status" value="1"/>
</dbReference>
<dbReference type="InterPro" id="IPR012166">
    <property type="entry name" value="Uncharacterised_RocB"/>
</dbReference>
<dbReference type="RefSeq" id="WP_198617116.1">
    <property type="nucleotide sequence ID" value="NZ_JABANU010000003.1"/>
</dbReference>
<name>A0ABS0T6F9_9STAP</name>
<dbReference type="Proteomes" id="UP000751852">
    <property type="component" value="Unassembled WGS sequence"/>
</dbReference>
<dbReference type="InterPro" id="IPR002933">
    <property type="entry name" value="Peptidase_M20"/>
</dbReference>
<sequence length="534" mass="61202">MTKLWQSQAGRKQLLKHLVAHHSVTHSEGERTFPNLVKQQLMQLTYFKQHPDHIQLVSTQDQRQAVVAFYQAPRSKQTITLISHFDTVDVEDYGQHHSHAFDIDKITQTFQEAPHYLDQDGQKDLASGLYLFGRGVMDMKAGLMLHMALIEQATLEQWDINLVLMTVSDEEVNSQGMLAAVSYLDQLRKEHQLEIALHLNSEPTFQQESHDDNHYYYTGSIGKIMPSVLVYGRETHVGTPASGLSSNFILSFIQQEIEYAFDFQETFENETTPMPVSLMARDLKLHYDVQTPFRSFALFNLFLFERHADAVFEQFNLSVQNAVKKGMASYKKRLTQEGLTVDLDMQVMTYQELYQYAVQHHGKEVVQSIVNQVIQDEKEPYRQSVKIVDQLMNICRALGPTTITFFAPPYYPATNASYHPIIQAIGHTIQETLRAHFNRTSHRIHYFNGISDLSYISPSPSGSKFEAYVHNTPVFNDTYTIPFEAIERIQAPLINCGPIGKDAHQIGERLHQTSAFEELPIVLETIIKHHFINA</sequence>
<dbReference type="PANTHER" id="PTHR43808:SF27">
    <property type="entry name" value="PROTEIN ROCB"/>
    <property type="match status" value="1"/>
</dbReference>
<dbReference type="InterPro" id="IPR050072">
    <property type="entry name" value="Peptidase_M20A"/>
</dbReference>
<evidence type="ECO:0000313" key="1">
    <source>
        <dbReference type="EMBL" id="MBI5974328.1"/>
    </source>
</evidence>
<organism evidence="1 2">
    <name type="scientific">Staphylococcus canis</name>
    <dbReference type="NCBI Taxonomy" id="2724942"/>
    <lineage>
        <taxon>Bacteria</taxon>
        <taxon>Bacillati</taxon>
        <taxon>Bacillota</taxon>
        <taxon>Bacilli</taxon>
        <taxon>Bacillales</taxon>
        <taxon>Staphylococcaceae</taxon>
        <taxon>Staphylococcus</taxon>
    </lineage>
</organism>
<accession>A0ABS0T6F9</accession>
<dbReference type="EMBL" id="JABANU010000003">
    <property type="protein sequence ID" value="MBI5974328.1"/>
    <property type="molecule type" value="Genomic_DNA"/>
</dbReference>
<keyword evidence="2" id="KW-1185">Reference proteome</keyword>
<comment type="caution">
    <text evidence="1">The sequence shown here is derived from an EMBL/GenBank/DDBJ whole genome shotgun (WGS) entry which is preliminary data.</text>
</comment>
<dbReference type="PANTHER" id="PTHR43808">
    <property type="entry name" value="ACETYLORNITHINE DEACETYLASE"/>
    <property type="match status" value="1"/>
</dbReference>
<dbReference type="PIRSF" id="PIRSF010386">
    <property type="entry name" value="RocB"/>
    <property type="match status" value="1"/>
</dbReference>
<proteinExistence type="predicted"/>
<dbReference type="Pfam" id="PF01546">
    <property type="entry name" value="Peptidase_M20"/>
    <property type="match status" value="1"/>
</dbReference>
<gene>
    <name evidence="1" type="ORF">HHH54_01795</name>
</gene>
<dbReference type="SUPFAM" id="SSF53187">
    <property type="entry name" value="Zn-dependent exopeptidases"/>
    <property type="match status" value="1"/>
</dbReference>
<reference evidence="1 2" key="1">
    <citation type="submission" date="2020-04" db="EMBL/GenBank/DDBJ databases">
        <title>Staphylococcus species from domestic dog.</title>
        <authorList>
            <person name="Paterson G.K."/>
        </authorList>
    </citation>
    <scope>NUCLEOTIDE SEQUENCE [LARGE SCALE GENOMIC DNA]</scope>
    <source>
        <strain evidence="1 2">H16/1A</strain>
    </source>
</reference>
<protein>
    <submittedName>
        <fullName evidence="1">M20/M25/M40 family metallo-hydrolase</fullName>
    </submittedName>
</protein>